<accession>A0A1G9STA1</accession>
<feature type="chain" id="PRO_5039726196" evidence="1">
    <location>
        <begin position="23"/>
        <end position="120"/>
    </location>
</feature>
<dbReference type="AlphaFoldDB" id="A0A1G9STA1"/>
<protein>
    <submittedName>
        <fullName evidence="2">Uncharacterized protein</fullName>
    </submittedName>
</protein>
<keyword evidence="1" id="KW-0732">Signal</keyword>
<proteinExistence type="predicted"/>
<keyword evidence="3" id="KW-1185">Reference proteome</keyword>
<reference evidence="2 3" key="1">
    <citation type="submission" date="2016-10" db="EMBL/GenBank/DDBJ databases">
        <authorList>
            <person name="de Groot N.N."/>
        </authorList>
    </citation>
    <scope>NUCLEOTIDE SEQUENCE [LARGE SCALE GENOMIC DNA]</scope>
    <source>
        <strain evidence="2 3">DSM 44149</strain>
    </source>
</reference>
<dbReference type="RefSeq" id="WP_030433203.1">
    <property type="nucleotide sequence ID" value="NZ_JOEF01000037.1"/>
</dbReference>
<dbReference type="Proteomes" id="UP000183376">
    <property type="component" value="Chromosome I"/>
</dbReference>
<name>A0A1G9STA1_ALLAB</name>
<gene>
    <name evidence="2" type="ORF">SAMN04489726_1367</name>
</gene>
<dbReference type="EMBL" id="LT629701">
    <property type="protein sequence ID" value="SDM38640.1"/>
    <property type="molecule type" value="Genomic_DNA"/>
</dbReference>
<evidence type="ECO:0000313" key="3">
    <source>
        <dbReference type="Proteomes" id="UP000183376"/>
    </source>
</evidence>
<feature type="signal peptide" evidence="1">
    <location>
        <begin position="1"/>
        <end position="22"/>
    </location>
</feature>
<evidence type="ECO:0000313" key="2">
    <source>
        <dbReference type="EMBL" id="SDM38640.1"/>
    </source>
</evidence>
<sequence length="120" mass="12224">MIKRFALALLVAAGIAPAVAGAASAAEPQGCGEWNGGLRVCLEHKGGQLHATAFARGSAATGAKIQICRTGQAPCTRMVDGLKTKGWPDAARHGTFVAVVSNGKVSATSLRLSIPFRTPA</sequence>
<evidence type="ECO:0000256" key="1">
    <source>
        <dbReference type="SAM" id="SignalP"/>
    </source>
</evidence>
<organism evidence="2 3">
    <name type="scientific">Allokutzneria albata</name>
    <name type="common">Kibdelosporangium albatum</name>
    <dbReference type="NCBI Taxonomy" id="211114"/>
    <lineage>
        <taxon>Bacteria</taxon>
        <taxon>Bacillati</taxon>
        <taxon>Actinomycetota</taxon>
        <taxon>Actinomycetes</taxon>
        <taxon>Pseudonocardiales</taxon>
        <taxon>Pseudonocardiaceae</taxon>
        <taxon>Allokutzneria</taxon>
    </lineage>
</organism>